<dbReference type="Pfam" id="PF01551">
    <property type="entry name" value="Peptidase_M23"/>
    <property type="match status" value="1"/>
</dbReference>
<comment type="caution">
    <text evidence="4">The sequence shown here is derived from an EMBL/GenBank/DDBJ whole genome shotgun (WGS) entry which is preliminary data.</text>
</comment>
<dbReference type="PANTHER" id="PTHR21666">
    <property type="entry name" value="PEPTIDASE-RELATED"/>
    <property type="match status" value="1"/>
</dbReference>
<evidence type="ECO:0000259" key="3">
    <source>
        <dbReference type="Pfam" id="PF01551"/>
    </source>
</evidence>
<dbReference type="OrthoDB" id="5245088at2"/>
<keyword evidence="5" id="KW-1185">Reference proteome</keyword>
<dbReference type="InterPro" id="IPR011055">
    <property type="entry name" value="Dup_hybrid_motif"/>
</dbReference>
<name>A0A3P3VVQ6_9MICO</name>
<dbReference type="Proteomes" id="UP000274391">
    <property type="component" value="Unassembled WGS sequence"/>
</dbReference>
<feature type="domain" description="M23ase beta-sheet core" evidence="3">
    <location>
        <begin position="71"/>
        <end position="164"/>
    </location>
</feature>
<keyword evidence="1 2" id="KW-0732">Signal</keyword>
<feature type="signal peptide" evidence="2">
    <location>
        <begin position="1"/>
        <end position="29"/>
    </location>
</feature>
<proteinExistence type="predicted"/>
<dbReference type="RefSeq" id="WP_124973126.1">
    <property type="nucleotide sequence ID" value="NZ_RQVS01000012.1"/>
</dbReference>
<dbReference type="SUPFAM" id="SSF51261">
    <property type="entry name" value="Duplicated hybrid motif"/>
    <property type="match status" value="1"/>
</dbReference>
<accession>A0A3P3VVQ6</accession>
<gene>
    <name evidence="4" type="ORF">EG850_10230</name>
</gene>
<dbReference type="GO" id="GO:0004222">
    <property type="term" value="F:metalloendopeptidase activity"/>
    <property type="evidence" value="ECO:0007669"/>
    <property type="project" value="TreeGrafter"/>
</dbReference>
<dbReference type="Gene3D" id="2.70.70.10">
    <property type="entry name" value="Glucose Permease (Domain IIA)"/>
    <property type="match status" value="1"/>
</dbReference>
<evidence type="ECO:0000256" key="1">
    <source>
        <dbReference type="ARBA" id="ARBA00022729"/>
    </source>
</evidence>
<evidence type="ECO:0000313" key="5">
    <source>
        <dbReference type="Proteomes" id="UP000274391"/>
    </source>
</evidence>
<organism evidence="4 5">
    <name type="scientific">Gulosibacter macacae</name>
    <dbReference type="NCBI Taxonomy" id="2488791"/>
    <lineage>
        <taxon>Bacteria</taxon>
        <taxon>Bacillati</taxon>
        <taxon>Actinomycetota</taxon>
        <taxon>Actinomycetes</taxon>
        <taxon>Micrococcales</taxon>
        <taxon>Microbacteriaceae</taxon>
        <taxon>Gulosibacter</taxon>
    </lineage>
</organism>
<feature type="chain" id="PRO_5018274708" evidence="2">
    <location>
        <begin position="30"/>
        <end position="180"/>
    </location>
</feature>
<evidence type="ECO:0000313" key="4">
    <source>
        <dbReference type="EMBL" id="RRJ86088.1"/>
    </source>
</evidence>
<protein>
    <submittedName>
        <fullName evidence="4">M23 family metallopeptidase</fullName>
    </submittedName>
</protein>
<dbReference type="CDD" id="cd12797">
    <property type="entry name" value="M23_peptidase"/>
    <property type="match status" value="1"/>
</dbReference>
<dbReference type="EMBL" id="RQVS01000012">
    <property type="protein sequence ID" value="RRJ86088.1"/>
    <property type="molecule type" value="Genomic_DNA"/>
</dbReference>
<dbReference type="InterPro" id="IPR016047">
    <property type="entry name" value="M23ase_b-sheet_dom"/>
</dbReference>
<reference evidence="4 5" key="1">
    <citation type="submission" date="2018-11" db="EMBL/GenBank/DDBJ databases">
        <title>YIM 102482-1 draft genome.</title>
        <authorList>
            <person name="Li G."/>
            <person name="Jiang Y."/>
        </authorList>
    </citation>
    <scope>NUCLEOTIDE SEQUENCE [LARGE SCALE GENOMIC DNA]</scope>
    <source>
        <strain evidence="4 5">YIM 102482-1</strain>
    </source>
</reference>
<evidence type="ECO:0000256" key="2">
    <source>
        <dbReference type="SAM" id="SignalP"/>
    </source>
</evidence>
<sequence>MYRPDRLKAALLAALLVVLVPIPMPVATADASPVVAQTSSADVAQPRWTWPLTPVPAVTRPFDLPHPYAAGHRGIDLDAVAGAVVFAPEDGVVRFAGWVVDRPVLSLQHADGLISTYEPVVTTLAVGTVVARGDVIGTLDSAVAHAPAGGLHLGARIGDAYVDPLALLGLVPRAVLLPLG</sequence>
<dbReference type="AlphaFoldDB" id="A0A3P3VVQ6"/>
<dbReference type="InterPro" id="IPR050570">
    <property type="entry name" value="Cell_wall_metabolism_enzyme"/>
</dbReference>
<dbReference type="PANTHER" id="PTHR21666:SF289">
    <property type="entry name" value="L-ALA--D-GLU ENDOPEPTIDASE"/>
    <property type="match status" value="1"/>
</dbReference>